<evidence type="ECO:0000313" key="3">
    <source>
        <dbReference type="Proteomes" id="UP000316196"/>
    </source>
</evidence>
<feature type="transmembrane region" description="Helical" evidence="1">
    <location>
        <begin position="165"/>
        <end position="187"/>
    </location>
</feature>
<dbReference type="EMBL" id="VFOR01000001">
    <property type="protein sequence ID" value="TQL62457.1"/>
    <property type="molecule type" value="Genomic_DNA"/>
</dbReference>
<keyword evidence="1" id="KW-0472">Membrane</keyword>
<accession>A0A542ZQ50</accession>
<reference evidence="2 3" key="1">
    <citation type="submission" date="2019-06" db="EMBL/GenBank/DDBJ databases">
        <title>Sequencing the genomes of 1000 actinobacteria strains.</title>
        <authorList>
            <person name="Klenk H.-P."/>
        </authorList>
    </citation>
    <scope>NUCLEOTIDE SEQUENCE [LARGE SCALE GENOMIC DNA]</scope>
    <source>
        <strain evidence="2 3">DSM 8251</strain>
    </source>
</reference>
<dbReference type="AlphaFoldDB" id="A0A542ZQ50"/>
<proteinExistence type="predicted"/>
<feature type="transmembrane region" description="Helical" evidence="1">
    <location>
        <begin position="232"/>
        <end position="249"/>
    </location>
</feature>
<keyword evidence="3" id="KW-1185">Reference proteome</keyword>
<keyword evidence="1" id="KW-1133">Transmembrane helix</keyword>
<evidence type="ECO:0000313" key="2">
    <source>
        <dbReference type="EMBL" id="TQL62457.1"/>
    </source>
</evidence>
<protein>
    <recommendedName>
        <fullName evidence="4">CAAX prenyl protease-like protein</fullName>
    </recommendedName>
</protein>
<dbReference type="RefSeq" id="WP_142092301.1">
    <property type="nucleotide sequence ID" value="NZ_BAAAMD010000003.1"/>
</dbReference>
<organism evidence="2 3">
    <name type="scientific">Propioniferax innocua</name>
    <dbReference type="NCBI Taxonomy" id="1753"/>
    <lineage>
        <taxon>Bacteria</taxon>
        <taxon>Bacillati</taxon>
        <taxon>Actinomycetota</taxon>
        <taxon>Actinomycetes</taxon>
        <taxon>Propionibacteriales</taxon>
        <taxon>Propionibacteriaceae</taxon>
        <taxon>Propioniferax</taxon>
    </lineage>
</organism>
<feature type="transmembrane region" description="Helical" evidence="1">
    <location>
        <begin position="261"/>
        <end position="282"/>
    </location>
</feature>
<gene>
    <name evidence="2" type="ORF">FB460_0234</name>
</gene>
<feature type="transmembrane region" description="Helical" evidence="1">
    <location>
        <begin position="202"/>
        <end position="220"/>
    </location>
</feature>
<dbReference type="OrthoDB" id="3693644at2"/>
<comment type="caution">
    <text evidence="2">The sequence shown here is derived from an EMBL/GenBank/DDBJ whole genome shotgun (WGS) entry which is preliminary data.</text>
</comment>
<feature type="transmembrane region" description="Helical" evidence="1">
    <location>
        <begin position="12"/>
        <end position="35"/>
    </location>
</feature>
<feature type="transmembrane region" description="Helical" evidence="1">
    <location>
        <begin position="41"/>
        <end position="67"/>
    </location>
</feature>
<evidence type="ECO:0000256" key="1">
    <source>
        <dbReference type="SAM" id="Phobius"/>
    </source>
</evidence>
<feature type="transmembrane region" description="Helical" evidence="1">
    <location>
        <begin position="132"/>
        <end position="153"/>
    </location>
</feature>
<name>A0A542ZQ50_9ACTN</name>
<sequence>MTQKEQETAHVRGVWAAAGCQMVFGLVFAFALYVAQSRLGFGYWVLNLAAFGPLLAAGATLVIGRAAGWPVLCRPGLSFDLRGLRRSFALLCAGAGIAAVCVHVYSWLKWPLKHAIVEQRPHPLLSRFADPAWLVIWVALGLVVTALASEFGWRAVMQPTMRQRVGVVGTGAFIGVGTAFTQVPWLAGMLRRYQVFGQELDLVLYLIFLVVAMIAMSVVVTATLDPMEGGRWVAGAAFAWALHMGMFIINDEEWGRWQGVASLAIGALILWSAVSAIARYGLPGELVAYRASDHALEENPAG</sequence>
<dbReference type="Proteomes" id="UP000316196">
    <property type="component" value="Unassembled WGS sequence"/>
</dbReference>
<feature type="transmembrane region" description="Helical" evidence="1">
    <location>
        <begin position="88"/>
        <end position="108"/>
    </location>
</feature>
<evidence type="ECO:0008006" key="4">
    <source>
        <dbReference type="Google" id="ProtNLM"/>
    </source>
</evidence>
<keyword evidence="1" id="KW-0812">Transmembrane</keyword>